<gene>
    <name evidence="2" type="ORF">ENT08_10035</name>
</gene>
<dbReference type="Pfam" id="PF12728">
    <property type="entry name" value="HTH_17"/>
    <property type="match status" value="1"/>
</dbReference>
<reference evidence="2" key="1">
    <citation type="journal article" date="2020" name="mSystems">
        <title>Genome- and Community-Level Interaction Insights into Carbon Utilization and Element Cycling Functions of Hydrothermarchaeota in Hydrothermal Sediment.</title>
        <authorList>
            <person name="Zhou Z."/>
            <person name="Liu Y."/>
            <person name="Xu W."/>
            <person name="Pan J."/>
            <person name="Luo Z.H."/>
            <person name="Li M."/>
        </authorList>
    </citation>
    <scope>NUCLEOTIDE SEQUENCE [LARGE SCALE GENOMIC DNA]</scope>
    <source>
        <strain evidence="2">SpSt-548</strain>
    </source>
</reference>
<accession>A0A7V4G9Y2</accession>
<dbReference type="EMBL" id="DSXI01000596">
    <property type="protein sequence ID" value="HGS06050.1"/>
    <property type="molecule type" value="Genomic_DNA"/>
</dbReference>
<evidence type="ECO:0000259" key="1">
    <source>
        <dbReference type="Pfam" id="PF12728"/>
    </source>
</evidence>
<evidence type="ECO:0000313" key="2">
    <source>
        <dbReference type="EMBL" id="HGS06050.1"/>
    </source>
</evidence>
<comment type="caution">
    <text evidence="2">The sequence shown here is derived from an EMBL/GenBank/DDBJ whole genome shotgun (WGS) entry which is preliminary data.</text>
</comment>
<keyword evidence="2" id="KW-0238">DNA-binding</keyword>
<dbReference type="GO" id="GO:0003677">
    <property type="term" value="F:DNA binding"/>
    <property type="evidence" value="ECO:0007669"/>
    <property type="project" value="UniProtKB-KW"/>
</dbReference>
<proteinExistence type="predicted"/>
<name>A0A7V4G9Y2_9BACT</name>
<dbReference type="InterPro" id="IPR009061">
    <property type="entry name" value="DNA-bd_dom_put_sf"/>
</dbReference>
<dbReference type="InterPro" id="IPR041657">
    <property type="entry name" value="HTH_17"/>
</dbReference>
<feature type="domain" description="Helix-turn-helix" evidence="1">
    <location>
        <begin position="7"/>
        <end position="51"/>
    </location>
</feature>
<dbReference type="SUPFAM" id="SSF46955">
    <property type="entry name" value="Putative DNA-binding domain"/>
    <property type="match status" value="1"/>
</dbReference>
<dbReference type="AlphaFoldDB" id="A0A7V4G9Y2"/>
<dbReference type="InterPro" id="IPR010093">
    <property type="entry name" value="SinI_DNA-bd"/>
</dbReference>
<dbReference type="Gene3D" id="1.10.10.10">
    <property type="entry name" value="Winged helix-like DNA-binding domain superfamily/Winged helix DNA-binding domain"/>
    <property type="match status" value="1"/>
</dbReference>
<dbReference type="InterPro" id="IPR036388">
    <property type="entry name" value="WH-like_DNA-bd_sf"/>
</dbReference>
<organism evidence="2">
    <name type="scientific">Desulfobacca acetoxidans</name>
    <dbReference type="NCBI Taxonomy" id="60893"/>
    <lineage>
        <taxon>Bacteria</taxon>
        <taxon>Pseudomonadati</taxon>
        <taxon>Thermodesulfobacteriota</taxon>
        <taxon>Desulfobaccia</taxon>
        <taxon>Desulfobaccales</taxon>
        <taxon>Desulfobaccaceae</taxon>
        <taxon>Desulfobacca</taxon>
    </lineage>
</organism>
<sequence>MTIHSPLLTAREAAEFLRVSIHTLRGWTSQGRIPVVKVGRRALYRLEVVEKVCREGLDGLRSRFRQEVL</sequence>
<protein>
    <submittedName>
        <fullName evidence="2">DNA-binding protein</fullName>
    </submittedName>
</protein>
<dbReference type="NCBIfam" id="TIGR01764">
    <property type="entry name" value="excise"/>
    <property type="match status" value="1"/>
</dbReference>